<protein>
    <submittedName>
        <fullName evidence="5">AraC family transcriptional regulator</fullName>
    </submittedName>
</protein>
<dbReference type="SUPFAM" id="SSF51215">
    <property type="entry name" value="Regulatory protein AraC"/>
    <property type="match status" value="1"/>
</dbReference>
<organism evidence="5 6">
    <name type="scientific">Hymenobacter monticola</name>
    <dbReference type="NCBI Taxonomy" id="1705399"/>
    <lineage>
        <taxon>Bacteria</taxon>
        <taxon>Pseudomonadati</taxon>
        <taxon>Bacteroidota</taxon>
        <taxon>Cytophagia</taxon>
        <taxon>Cytophagales</taxon>
        <taxon>Hymenobacteraceae</taxon>
        <taxon>Hymenobacter</taxon>
    </lineage>
</organism>
<keyword evidence="5" id="KW-0614">Plasmid</keyword>
<evidence type="ECO:0000313" key="5">
    <source>
        <dbReference type="EMBL" id="UOE36488.1"/>
    </source>
</evidence>
<geneLocation type="plasmid" evidence="5 6">
    <name>unnamed1</name>
</geneLocation>
<dbReference type="Pfam" id="PF12833">
    <property type="entry name" value="HTH_18"/>
    <property type="match status" value="1"/>
</dbReference>
<dbReference type="PANTHER" id="PTHR43280:SF32">
    <property type="entry name" value="TRANSCRIPTIONAL REGULATORY PROTEIN"/>
    <property type="match status" value="1"/>
</dbReference>
<feature type="domain" description="HTH araC/xylS-type" evidence="4">
    <location>
        <begin position="197"/>
        <end position="299"/>
    </location>
</feature>
<accession>A0ABY4BBE8</accession>
<evidence type="ECO:0000256" key="3">
    <source>
        <dbReference type="ARBA" id="ARBA00023163"/>
    </source>
</evidence>
<dbReference type="PROSITE" id="PS01124">
    <property type="entry name" value="HTH_ARAC_FAMILY_2"/>
    <property type="match status" value="1"/>
</dbReference>
<dbReference type="PANTHER" id="PTHR43280">
    <property type="entry name" value="ARAC-FAMILY TRANSCRIPTIONAL REGULATOR"/>
    <property type="match status" value="1"/>
</dbReference>
<dbReference type="Proteomes" id="UP000831390">
    <property type="component" value="Plasmid unnamed1"/>
</dbReference>
<keyword evidence="3" id="KW-0804">Transcription</keyword>
<dbReference type="Gene3D" id="1.10.10.60">
    <property type="entry name" value="Homeodomain-like"/>
    <property type="match status" value="1"/>
</dbReference>
<dbReference type="EMBL" id="CP094535">
    <property type="protein sequence ID" value="UOE36488.1"/>
    <property type="molecule type" value="Genomic_DNA"/>
</dbReference>
<dbReference type="SUPFAM" id="SSF46689">
    <property type="entry name" value="Homeodomain-like"/>
    <property type="match status" value="1"/>
</dbReference>
<dbReference type="InterPro" id="IPR009057">
    <property type="entry name" value="Homeodomain-like_sf"/>
</dbReference>
<keyword evidence="6" id="KW-1185">Reference proteome</keyword>
<dbReference type="InterPro" id="IPR018060">
    <property type="entry name" value="HTH_AraC"/>
</dbReference>
<evidence type="ECO:0000259" key="4">
    <source>
        <dbReference type="PROSITE" id="PS01124"/>
    </source>
</evidence>
<reference evidence="5 6" key="1">
    <citation type="submission" date="2022-03" db="EMBL/GenBank/DDBJ databases">
        <title>Hymenobactersp. isolated from the air.</title>
        <authorList>
            <person name="Won M."/>
            <person name="Kwon S.-W."/>
        </authorList>
    </citation>
    <scope>NUCLEOTIDE SEQUENCE [LARGE SCALE GENOMIC DNA]</scope>
    <source>
        <strain evidence="5 6">KACC 22596</strain>
        <plasmid evidence="5 6">unnamed1</plasmid>
    </source>
</reference>
<keyword evidence="1" id="KW-0805">Transcription regulation</keyword>
<dbReference type="InterPro" id="IPR037923">
    <property type="entry name" value="HTH-like"/>
</dbReference>
<evidence type="ECO:0000256" key="2">
    <source>
        <dbReference type="ARBA" id="ARBA00023125"/>
    </source>
</evidence>
<sequence>MNPKQIPLLNPAALGVHHFSAWAEWQTSALNNLFHINRLETHVGHIPFPLAPHRKTVHDFVFITKGSTKRSKGLDEHEIGDNTFFFLPATQITTHEFMTPDAEGFYCHFDIELLTKGFVHSGVLSQLPFLQFTGNPVIRISPEALGPVLHILQQLERAENTNSPASLDLIRVYLLALFTELKPFANPDAQPGKNAAVRITQLYKDALAQHIYEKHSVAAYAELLAVSPNHLNKCVKTVTGKSAQDTLDEMVLLEAKALLKQSTLTISEIAFKLGKEDPSSFSRFFRLKTNSTPKAYKLSAIEGS</sequence>
<dbReference type="SMART" id="SM00342">
    <property type="entry name" value="HTH_ARAC"/>
    <property type="match status" value="1"/>
</dbReference>
<proteinExistence type="predicted"/>
<evidence type="ECO:0000313" key="6">
    <source>
        <dbReference type="Proteomes" id="UP000831390"/>
    </source>
</evidence>
<evidence type="ECO:0000256" key="1">
    <source>
        <dbReference type="ARBA" id="ARBA00023015"/>
    </source>
</evidence>
<gene>
    <name evidence="5" type="ORF">MTP16_23665</name>
</gene>
<keyword evidence="2" id="KW-0238">DNA-binding</keyword>
<dbReference type="RefSeq" id="WP_243520400.1">
    <property type="nucleotide sequence ID" value="NZ_CP094535.1"/>
</dbReference>
<name>A0ABY4BBE8_9BACT</name>